<dbReference type="EMBL" id="OX395129">
    <property type="protein sequence ID" value="CAI5772630.1"/>
    <property type="molecule type" value="Genomic_DNA"/>
</dbReference>
<dbReference type="InterPro" id="IPR050650">
    <property type="entry name" value="Type-II_Cytokine-TF_Rcpt"/>
</dbReference>
<evidence type="ECO:0000313" key="5">
    <source>
        <dbReference type="EMBL" id="CAI5772630.1"/>
    </source>
</evidence>
<evidence type="ECO:0000259" key="3">
    <source>
        <dbReference type="Pfam" id="PF01108"/>
    </source>
</evidence>
<feature type="region of interest" description="Disordered" evidence="1">
    <location>
        <begin position="534"/>
        <end position="562"/>
    </location>
</feature>
<evidence type="ECO:0000256" key="2">
    <source>
        <dbReference type="SAM" id="Phobius"/>
    </source>
</evidence>
<dbReference type="InterPro" id="IPR036116">
    <property type="entry name" value="FN3_sf"/>
</dbReference>
<dbReference type="Pfam" id="PF09294">
    <property type="entry name" value="Interfer-bind"/>
    <property type="match status" value="1"/>
</dbReference>
<keyword evidence="6" id="KW-1185">Reference proteome</keyword>
<dbReference type="InterPro" id="IPR013783">
    <property type="entry name" value="Ig-like_fold"/>
</dbReference>
<organism evidence="5 6">
    <name type="scientific">Podarcis lilfordi</name>
    <name type="common">Lilford's wall lizard</name>
    <dbReference type="NCBI Taxonomy" id="74358"/>
    <lineage>
        <taxon>Eukaryota</taxon>
        <taxon>Metazoa</taxon>
        <taxon>Chordata</taxon>
        <taxon>Craniata</taxon>
        <taxon>Vertebrata</taxon>
        <taxon>Euteleostomi</taxon>
        <taxon>Lepidosauria</taxon>
        <taxon>Squamata</taxon>
        <taxon>Bifurcata</taxon>
        <taxon>Unidentata</taxon>
        <taxon>Episquamata</taxon>
        <taxon>Laterata</taxon>
        <taxon>Lacertibaenia</taxon>
        <taxon>Lacertidae</taxon>
        <taxon>Podarcis</taxon>
    </lineage>
</organism>
<dbReference type="SUPFAM" id="SSF49265">
    <property type="entry name" value="Fibronectin type III"/>
    <property type="match status" value="2"/>
</dbReference>
<keyword evidence="2" id="KW-0812">Transmembrane</keyword>
<name>A0AA35P4J2_9SAUR</name>
<proteinExistence type="predicted"/>
<keyword evidence="5" id="KW-0675">Receptor</keyword>
<dbReference type="InterPro" id="IPR003961">
    <property type="entry name" value="FN3_dom"/>
</dbReference>
<gene>
    <name evidence="5" type="ORF">PODLI_1B037016</name>
</gene>
<dbReference type="GO" id="GO:0005886">
    <property type="term" value="C:plasma membrane"/>
    <property type="evidence" value="ECO:0007669"/>
    <property type="project" value="TreeGrafter"/>
</dbReference>
<reference evidence="5" key="1">
    <citation type="submission" date="2022-12" db="EMBL/GenBank/DDBJ databases">
        <authorList>
            <person name="Alioto T."/>
            <person name="Alioto T."/>
            <person name="Gomez Garrido J."/>
        </authorList>
    </citation>
    <scope>NUCLEOTIDE SEQUENCE</scope>
</reference>
<dbReference type="Gene3D" id="2.60.40.10">
    <property type="entry name" value="Immunoglobulins"/>
    <property type="match status" value="2"/>
</dbReference>
<dbReference type="GO" id="GO:0042018">
    <property type="term" value="F:interleukin-22 receptor activity"/>
    <property type="evidence" value="ECO:0007669"/>
    <property type="project" value="TreeGrafter"/>
</dbReference>
<dbReference type="Proteomes" id="UP001178461">
    <property type="component" value="Chromosome 4"/>
</dbReference>
<feature type="domain" description="Fibronectin type-III" evidence="3">
    <location>
        <begin position="24"/>
        <end position="162"/>
    </location>
</feature>
<dbReference type="PANTHER" id="PTHR20859:SF84">
    <property type="entry name" value="INTERFERON ALPHA_BETA RECEPTOR 2"/>
    <property type="match status" value="1"/>
</dbReference>
<feature type="region of interest" description="Disordered" evidence="1">
    <location>
        <begin position="382"/>
        <end position="402"/>
    </location>
</feature>
<evidence type="ECO:0000256" key="1">
    <source>
        <dbReference type="SAM" id="MobiDB-lite"/>
    </source>
</evidence>
<dbReference type="AlphaFoldDB" id="A0AA35P4J2"/>
<dbReference type="PANTHER" id="PTHR20859">
    <property type="entry name" value="INTERFERON/INTERLEUKIN RECEPTOR"/>
    <property type="match status" value="1"/>
</dbReference>
<keyword evidence="2" id="KW-0472">Membrane</keyword>
<dbReference type="InterPro" id="IPR015373">
    <property type="entry name" value="Interferon/interleukin_rcp_dom"/>
</dbReference>
<protein>
    <submittedName>
        <fullName evidence="5">Interferon alpha/beta receptor 2-like</fullName>
    </submittedName>
</protein>
<accession>A0AA35P4J2</accession>
<feature type="domain" description="Interferon/interleukin receptor" evidence="4">
    <location>
        <begin position="179"/>
        <end position="271"/>
    </location>
</feature>
<feature type="transmembrane region" description="Helical" evidence="2">
    <location>
        <begin position="282"/>
        <end position="304"/>
    </location>
</feature>
<dbReference type="Pfam" id="PF01108">
    <property type="entry name" value="Tissue_fac"/>
    <property type="match status" value="1"/>
</dbReference>
<sequence length="562" mass="61803">MMAFFTGPLHFYKFVYIGALISALCNLIETSAELKLKMKAEDFEYILTWEAGNNTGTATCYNVMYKERSSVCPWLSKSAGRNQVHDSSFSKSKSQQNEAPVSGELAICPAGAWSKSGKDRYPRPNMKIVAECSNITRSFCNLTKEFTDPCKAYIIVVDQVTESGVHYSAIQFSPYADTCLTPPQFEISACPSCANVTVKLSASLLHVYQELDYTVTVIRDNVKEKRVINTTRQESFHTVIGDLSFNTNYCIAVDVRTSLNNQCAPSVPKCLILSSNKISGHIILPALFGILMSLAVILILFVLYKTGDICLRRRKWPSVLSITPKLDYSLFKSEPEEVHTVQVTQQSKKKVCGYNSDEEDSESVAGNDDLYTAHGFLGQTSKSCSQEDNAEPPSLDCSSTLSTIADPQDEETENLLLIGCSSAPSEMPKPVDAEAENLQNDISKEESPTIQIFHPSPEVDSANEPDLECSSCSNVNLNTVVLGISGKNMDILATLSPFEEDAADSKELCVSDAFELKHFTEALEMQNSDIPNLSCSWQNSNGSGESESSDSETDCIGEYMSR</sequence>
<keyword evidence="2" id="KW-1133">Transmembrane helix</keyword>
<evidence type="ECO:0000313" key="6">
    <source>
        <dbReference type="Proteomes" id="UP001178461"/>
    </source>
</evidence>
<evidence type="ECO:0000259" key="4">
    <source>
        <dbReference type="Pfam" id="PF09294"/>
    </source>
</evidence>